<dbReference type="AlphaFoldDB" id="G2Y6M7"/>
<name>G2Y6M7_BOTF4</name>
<dbReference type="EMBL" id="FQ790293">
    <property type="protein sequence ID" value="CCD48279.1"/>
    <property type="molecule type" value="Genomic_DNA"/>
</dbReference>
<evidence type="ECO:0000313" key="1">
    <source>
        <dbReference type="EMBL" id="CCD48279.1"/>
    </source>
</evidence>
<gene>
    <name evidence="1" type="ORF">BofuT4_uP106630.1</name>
</gene>
<dbReference type="Proteomes" id="UP000008177">
    <property type="component" value="Unplaced contigs"/>
</dbReference>
<reference evidence="2" key="1">
    <citation type="journal article" date="2011" name="PLoS Genet.">
        <title>Genomic analysis of the necrotrophic fungal pathogens Sclerotinia sclerotiorum and Botrytis cinerea.</title>
        <authorList>
            <person name="Amselem J."/>
            <person name="Cuomo C.A."/>
            <person name="van Kan J.A."/>
            <person name="Viaud M."/>
            <person name="Benito E.P."/>
            <person name="Couloux A."/>
            <person name="Coutinho P.M."/>
            <person name="de Vries R.P."/>
            <person name="Dyer P.S."/>
            <person name="Fillinger S."/>
            <person name="Fournier E."/>
            <person name="Gout L."/>
            <person name="Hahn M."/>
            <person name="Kohn L."/>
            <person name="Lapalu N."/>
            <person name="Plummer K.M."/>
            <person name="Pradier J.M."/>
            <person name="Quevillon E."/>
            <person name="Sharon A."/>
            <person name="Simon A."/>
            <person name="ten Have A."/>
            <person name="Tudzynski B."/>
            <person name="Tudzynski P."/>
            <person name="Wincker P."/>
            <person name="Andrew M."/>
            <person name="Anthouard V."/>
            <person name="Beever R.E."/>
            <person name="Beffa R."/>
            <person name="Benoit I."/>
            <person name="Bouzid O."/>
            <person name="Brault B."/>
            <person name="Chen Z."/>
            <person name="Choquer M."/>
            <person name="Collemare J."/>
            <person name="Cotton P."/>
            <person name="Danchin E.G."/>
            <person name="Da Silva C."/>
            <person name="Gautier A."/>
            <person name="Giraud C."/>
            <person name="Giraud T."/>
            <person name="Gonzalez C."/>
            <person name="Grossetete S."/>
            <person name="Guldener U."/>
            <person name="Henrissat B."/>
            <person name="Howlett B.J."/>
            <person name="Kodira C."/>
            <person name="Kretschmer M."/>
            <person name="Lappartient A."/>
            <person name="Leroch M."/>
            <person name="Levis C."/>
            <person name="Mauceli E."/>
            <person name="Neuveglise C."/>
            <person name="Oeser B."/>
            <person name="Pearson M."/>
            <person name="Poulain J."/>
            <person name="Poussereau N."/>
            <person name="Quesneville H."/>
            <person name="Rascle C."/>
            <person name="Schumacher J."/>
            <person name="Segurens B."/>
            <person name="Sexton A."/>
            <person name="Silva E."/>
            <person name="Sirven C."/>
            <person name="Soanes D.M."/>
            <person name="Talbot N.J."/>
            <person name="Templeton M."/>
            <person name="Yandava C."/>
            <person name="Yarden O."/>
            <person name="Zeng Q."/>
            <person name="Rollins J.A."/>
            <person name="Lebrun M.H."/>
            <person name="Dickman M."/>
        </authorList>
    </citation>
    <scope>NUCLEOTIDE SEQUENCE [LARGE SCALE GENOMIC DNA]</scope>
    <source>
        <strain evidence="2">T4</strain>
    </source>
</reference>
<accession>G2Y6M7</accession>
<dbReference type="HOGENOM" id="CLU_3368381_0_0_1"/>
<evidence type="ECO:0000313" key="2">
    <source>
        <dbReference type="Proteomes" id="UP000008177"/>
    </source>
</evidence>
<protein>
    <submittedName>
        <fullName evidence="1">Uncharacterized protein</fullName>
    </submittedName>
</protein>
<proteinExistence type="predicted"/>
<dbReference type="InParanoid" id="G2Y6M7"/>
<sequence>MMGVRGHFPQVTVGTSYCWYRWYLVVPIKVMYCIA</sequence>
<organism evidence="1 2">
    <name type="scientific">Botryotinia fuckeliana (strain T4)</name>
    <name type="common">Noble rot fungus</name>
    <name type="synonym">Botrytis cinerea</name>
    <dbReference type="NCBI Taxonomy" id="999810"/>
    <lineage>
        <taxon>Eukaryota</taxon>
        <taxon>Fungi</taxon>
        <taxon>Dikarya</taxon>
        <taxon>Ascomycota</taxon>
        <taxon>Pezizomycotina</taxon>
        <taxon>Leotiomycetes</taxon>
        <taxon>Helotiales</taxon>
        <taxon>Sclerotiniaceae</taxon>
        <taxon>Botrytis</taxon>
    </lineage>
</organism>